<keyword evidence="5 8" id="KW-0378">Hydrolase</keyword>
<evidence type="ECO:0000256" key="7">
    <source>
        <dbReference type="ARBA" id="ARBA00023049"/>
    </source>
</evidence>
<dbReference type="Gene3D" id="3.30.2010.10">
    <property type="entry name" value="Metalloproteases ('zincins'), catalytic domain"/>
    <property type="match status" value="1"/>
</dbReference>
<dbReference type="PANTHER" id="PTHR22726:SF1">
    <property type="entry name" value="METALLOENDOPEPTIDASE OMA1, MITOCHONDRIAL"/>
    <property type="match status" value="1"/>
</dbReference>
<keyword evidence="1 8" id="KW-0645">Protease</keyword>
<evidence type="ECO:0000256" key="6">
    <source>
        <dbReference type="ARBA" id="ARBA00022833"/>
    </source>
</evidence>
<dbReference type="Gene3D" id="1.25.40.10">
    <property type="entry name" value="Tetratricopeptide repeat domain"/>
    <property type="match status" value="1"/>
</dbReference>
<keyword evidence="4 8" id="KW-0574">Periplasm</keyword>
<evidence type="ECO:0000256" key="8">
    <source>
        <dbReference type="HAMAP-Rule" id="MF_00997"/>
    </source>
</evidence>
<evidence type="ECO:0000313" key="10">
    <source>
        <dbReference type="EMBL" id="KXI29463.1"/>
    </source>
</evidence>
<dbReference type="AlphaFoldDB" id="A0A136A2M3"/>
<proteinExistence type="inferred from homology"/>
<protein>
    <recommendedName>
        <fullName evidence="8">Putative beta-barrel assembly-enhancing protease</fullName>
        <ecNumber evidence="8">3.4.-.-</ecNumber>
    </recommendedName>
</protein>
<reference evidence="11" key="1">
    <citation type="submission" date="2016-02" db="EMBL/GenBank/DDBJ databases">
        <authorList>
            <person name="Schultz-Johansen M."/>
            <person name="Glaring M.A."/>
            <person name="Bech P.K."/>
            <person name="Stougaard P."/>
        </authorList>
    </citation>
    <scope>NUCLEOTIDE SEQUENCE [LARGE SCALE GENOMIC DNA]</scope>
    <source>
        <strain evidence="11">S66</strain>
    </source>
</reference>
<dbReference type="Proteomes" id="UP000070299">
    <property type="component" value="Unassembled WGS sequence"/>
</dbReference>
<dbReference type="EMBL" id="LSNE01000005">
    <property type="protein sequence ID" value="KXI29463.1"/>
    <property type="molecule type" value="Genomic_DNA"/>
</dbReference>
<organism evidence="10 11">
    <name type="scientific">Paraglaciecola hydrolytica</name>
    <dbReference type="NCBI Taxonomy" id="1799789"/>
    <lineage>
        <taxon>Bacteria</taxon>
        <taxon>Pseudomonadati</taxon>
        <taxon>Pseudomonadota</taxon>
        <taxon>Gammaproteobacteria</taxon>
        <taxon>Alteromonadales</taxon>
        <taxon>Alteromonadaceae</taxon>
        <taxon>Paraglaciecola</taxon>
    </lineage>
</organism>
<dbReference type="InterPro" id="IPR001915">
    <property type="entry name" value="Peptidase_M48"/>
</dbReference>
<comment type="subcellular location">
    <subcellularLocation>
        <location evidence="8">Periplasm</location>
    </subcellularLocation>
</comment>
<dbReference type="EC" id="3.4.-.-" evidence="8"/>
<evidence type="ECO:0000259" key="9">
    <source>
        <dbReference type="Pfam" id="PF01435"/>
    </source>
</evidence>
<dbReference type="Pfam" id="PF14559">
    <property type="entry name" value="TPR_19"/>
    <property type="match status" value="1"/>
</dbReference>
<dbReference type="GO" id="GO:0016020">
    <property type="term" value="C:membrane"/>
    <property type="evidence" value="ECO:0007669"/>
    <property type="project" value="InterPro"/>
</dbReference>
<evidence type="ECO:0000256" key="3">
    <source>
        <dbReference type="ARBA" id="ARBA00022729"/>
    </source>
</evidence>
<dbReference type="STRING" id="1799789.AX660_12095"/>
<accession>A0A136A2M3</accession>
<keyword evidence="6 8" id="KW-0862">Zinc</keyword>
<dbReference type="InterPro" id="IPR051156">
    <property type="entry name" value="Mito/Outer_Membr_Metalloprot"/>
</dbReference>
<feature type="active site" description="Proton donor" evidence="8">
    <location>
        <position position="192"/>
    </location>
</feature>
<evidence type="ECO:0000313" key="11">
    <source>
        <dbReference type="Proteomes" id="UP000070299"/>
    </source>
</evidence>
<dbReference type="PANTHER" id="PTHR22726">
    <property type="entry name" value="METALLOENDOPEPTIDASE OMA1"/>
    <property type="match status" value="1"/>
</dbReference>
<dbReference type="InterPro" id="IPR011990">
    <property type="entry name" value="TPR-like_helical_dom_sf"/>
</dbReference>
<comment type="similarity">
    <text evidence="8">Belongs to the peptidase M48 family. BepA subfamily.</text>
</comment>
<dbReference type="GO" id="GO:0004222">
    <property type="term" value="F:metalloendopeptidase activity"/>
    <property type="evidence" value="ECO:0007669"/>
    <property type="project" value="InterPro"/>
</dbReference>
<comment type="cofactor">
    <cofactor evidence="8">
        <name>Zn(2+)</name>
        <dbReference type="ChEBI" id="CHEBI:29105"/>
    </cofactor>
    <text evidence="8">Binds 1 zinc ion per subunit.</text>
</comment>
<dbReference type="Pfam" id="PF01435">
    <property type="entry name" value="Peptidase_M48"/>
    <property type="match status" value="1"/>
</dbReference>
<feature type="active site" evidence="8">
    <location>
        <position position="124"/>
    </location>
</feature>
<keyword evidence="2 8" id="KW-0479">Metal-binding</keyword>
<dbReference type="GO" id="GO:0042597">
    <property type="term" value="C:periplasmic space"/>
    <property type="evidence" value="ECO:0007669"/>
    <property type="project" value="UniProtKB-SubCell"/>
</dbReference>
<gene>
    <name evidence="10" type="ORF">AX660_12095</name>
</gene>
<name>A0A136A2M3_9ALTE</name>
<keyword evidence="3 8" id="KW-0732">Signal</keyword>
<feature type="binding site" evidence="8">
    <location>
        <position position="127"/>
    </location>
    <ligand>
        <name>Zn(2+)</name>
        <dbReference type="ChEBI" id="CHEBI:29105"/>
        <note>catalytic</note>
    </ligand>
</feature>
<evidence type="ECO:0000256" key="4">
    <source>
        <dbReference type="ARBA" id="ARBA00022764"/>
    </source>
</evidence>
<sequence>MSILLGGGFYADANNKKNELPEIGVVASSAISLDKEMLIGDALMRQLRSQAPVINDPLLDEYIQDLGNRLVAQADDVKFPFTFFLLNSPDINAFAFFGGHVGVHSGLIFNAKNESELASVLAHEVSHVTQRHIARSIEERQKSAPLQIASMLGGILLAMANPEAGMAAISAGSAASQQASINYTRQNEKEADRIGIRILAQAGFDPNGASGFFSTLTEKSRLKSAPMAFLMTHPMPESRVADARSRAATYNVGTIPESLSFHLAKSRILARYYAKPDYNIEYFSAALAKDSYVFKQAAEYGLALSYLANKQYSQAQSLIANLLESDPDNLFYLDVFTDIAIETKQFESAINRLSSQTAHNPRNQVLVLNLANVLIKDKQYAKAVSLLKDFLLLKPNNMLAYDLLSDAYLGGQQPLEMHQVKAEVFALVAAYPRAIDELQSAYNYAGEKQLEKQRIRARIEQFRDAQEKLRTL</sequence>
<evidence type="ECO:0000256" key="1">
    <source>
        <dbReference type="ARBA" id="ARBA00022670"/>
    </source>
</evidence>
<dbReference type="CDD" id="cd07333">
    <property type="entry name" value="M48C_bepA_like"/>
    <property type="match status" value="1"/>
</dbReference>
<feature type="binding site" evidence="8">
    <location>
        <position position="123"/>
    </location>
    <ligand>
        <name>Zn(2+)</name>
        <dbReference type="ChEBI" id="CHEBI:29105"/>
        <note>catalytic</note>
    </ligand>
</feature>
<dbReference type="GO" id="GO:0051603">
    <property type="term" value="P:proteolysis involved in protein catabolic process"/>
    <property type="evidence" value="ECO:0007669"/>
    <property type="project" value="TreeGrafter"/>
</dbReference>
<feature type="domain" description="Peptidase M48" evidence="9">
    <location>
        <begin position="58"/>
        <end position="246"/>
    </location>
</feature>
<dbReference type="SUPFAM" id="SSF48452">
    <property type="entry name" value="TPR-like"/>
    <property type="match status" value="1"/>
</dbReference>
<evidence type="ECO:0000256" key="5">
    <source>
        <dbReference type="ARBA" id="ARBA00022801"/>
    </source>
</evidence>
<keyword evidence="7 8" id="KW-0482">Metalloprotease</keyword>
<feature type="binding site" evidence="8">
    <location>
        <position position="188"/>
    </location>
    <ligand>
        <name>Zn(2+)</name>
        <dbReference type="ChEBI" id="CHEBI:29105"/>
        <note>catalytic</note>
    </ligand>
</feature>
<dbReference type="GO" id="GO:0008270">
    <property type="term" value="F:zinc ion binding"/>
    <property type="evidence" value="ECO:0007669"/>
    <property type="project" value="UniProtKB-UniRule"/>
</dbReference>
<dbReference type="InterPro" id="IPR030873">
    <property type="entry name" value="Protease_BepA"/>
</dbReference>
<comment type="function">
    <text evidence="8">Functions as both a chaperone and a metalloprotease. Maintains the integrity of the outer membrane by promoting either the assembly or the elimination of outer membrane proteins, depending on their folding state.</text>
</comment>
<comment type="caution">
    <text evidence="10">The sequence shown here is derived from an EMBL/GenBank/DDBJ whole genome shotgun (WGS) entry which is preliminary data.</text>
</comment>
<dbReference type="HAMAP" id="MF_00997">
    <property type="entry name" value="Protease_BepA"/>
    <property type="match status" value="1"/>
</dbReference>
<evidence type="ECO:0000256" key="2">
    <source>
        <dbReference type="ARBA" id="ARBA00022723"/>
    </source>
</evidence>
<keyword evidence="11" id="KW-1185">Reference proteome</keyword>